<dbReference type="InterPro" id="IPR003400">
    <property type="entry name" value="ExbD"/>
</dbReference>
<evidence type="ECO:0000256" key="5">
    <source>
        <dbReference type="ARBA" id="ARBA00022989"/>
    </source>
</evidence>
<comment type="similarity">
    <text evidence="2 7">Belongs to the ExbD/TolR family.</text>
</comment>
<name>A0ABS1KLJ5_9BACT</name>
<dbReference type="Proteomes" id="UP000613030">
    <property type="component" value="Unassembled WGS sequence"/>
</dbReference>
<sequence>MAMINTSDETRGKVRRSKASTHIDMTPMVDLAFLLLTFFMLTTSFFKPYTMQVDMPEKVENPIQQRPVQADKVLTLVLGENNKIYSYVGLPKPPLQVTDYSTKGVRKLLREKNASVKGLYVLIKPSVKAKYQNIVDVLDEMSIAAVPHYAIVKITDEDTQLMNGVIH</sequence>
<evidence type="ECO:0000256" key="6">
    <source>
        <dbReference type="ARBA" id="ARBA00023136"/>
    </source>
</evidence>
<keyword evidence="9" id="KW-1185">Reference proteome</keyword>
<evidence type="ECO:0000313" key="8">
    <source>
        <dbReference type="EMBL" id="MBL0740334.1"/>
    </source>
</evidence>
<dbReference type="EMBL" id="JAERRB010000001">
    <property type="protein sequence ID" value="MBL0740334.1"/>
    <property type="molecule type" value="Genomic_DNA"/>
</dbReference>
<comment type="caution">
    <text evidence="8">The sequence shown here is derived from an EMBL/GenBank/DDBJ whole genome shotgun (WGS) entry which is preliminary data.</text>
</comment>
<evidence type="ECO:0000256" key="7">
    <source>
        <dbReference type="RuleBase" id="RU003879"/>
    </source>
</evidence>
<keyword evidence="5" id="KW-1133">Transmembrane helix</keyword>
<evidence type="ECO:0000256" key="4">
    <source>
        <dbReference type="ARBA" id="ARBA00022692"/>
    </source>
</evidence>
<comment type="subcellular location">
    <subcellularLocation>
        <location evidence="1">Cell membrane</location>
        <topology evidence="1">Single-pass membrane protein</topology>
    </subcellularLocation>
    <subcellularLocation>
        <location evidence="7">Cell membrane</location>
        <topology evidence="7">Single-pass type II membrane protein</topology>
    </subcellularLocation>
</comment>
<keyword evidence="4 7" id="KW-0812">Transmembrane</keyword>
<gene>
    <name evidence="8" type="ORF">JI741_03855</name>
</gene>
<dbReference type="PANTHER" id="PTHR30558:SF3">
    <property type="entry name" value="BIOPOLYMER TRANSPORT PROTEIN EXBD-RELATED"/>
    <property type="match status" value="1"/>
</dbReference>
<evidence type="ECO:0000256" key="2">
    <source>
        <dbReference type="ARBA" id="ARBA00005811"/>
    </source>
</evidence>
<dbReference type="Pfam" id="PF02472">
    <property type="entry name" value="ExbD"/>
    <property type="match status" value="1"/>
</dbReference>
<organism evidence="8 9">
    <name type="scientific">Chryseolinea lacunae</name>
    <dbReference type="NCBI Taxonomy" id="2801331"/>
    <lineage>
        <taxon>Bacteria</taxon>
        <taxon>Pseudomonadati</taxon>
        <taxon>Bacteroidota</taxon>
        <taxon>Cytophagia</taxon>
        <taxon>Cytophagales</taxon>
        <taxon>Fulvivirgaceae</taxon>
        <taxon>Chryseolinea</taxon>
    </lineage>
</organism>
<evidence type="ECO:0000313" key="9">
    <source>
        <dbReference type="Proteomes" id="UP000613030"/>
    </source>
</evidence>
<keyword evidence="6" id="KW-0472">Membrane</keyword>
<protein>
    <submittedName>
        <fullName evidence="8">Biopolymer transporter ExbD</fullName>
    </submittedName>
</protein>
<reference evidence="8 9" key="1">
    <citation type="submission" date="2021-01" db="EMBL/GenBank/DDBJ databases">
        <title>Chryseolinea sp. Jin1 Genome sequencing and assembly.</title>
        <authorList>
            <person name="Kim I."/>
        </authorList>
    </citation>
    <scope>NUCLEOTIDE SEQUENCE [LARGE SCALE GENOMIC DNA]</scope>
    <source>
        <strain evidence="8 9">Jin1</strain>
    </source>
</reference>
<evidence type="ECO:0000256" key="1">
    <source>
        <dbReference type="ARBA" id="ARBA00004162"/>
    </source>
</evidence>
<evidence type="ECO:0000256" key="3">
    <source>
        <dbReference type="ARBA" id="ARBA00022475"/>
    </source>
</evidence>
<dbReference type="RefSeq" id="WP_202007547.1">
    <property type="nucleotide sequence ID" value="NZ_JAERRB010000001.1"/>
</dbReference>
<keyword evidence="7" id="KW-0813">Transport</keyword>
<keyword evidence="3" id="KW-1003">Cell membrane</keyword>
<keyword evidence="7" id="KW-0653">Protein transport</keyword>
<accession>A0ABS1KLJ5</accession>
<dbReference type="PANTHER" id="PTHR30558">
    <property type="entry name" value="EXBD MEMBRANE COMPONENT OF PMF-DRIVEN MACROMOLECULE IMPORT SYSTEM"/>
    <property type="match status" value="1"/>
</dbReference>
<proteinExistence type="inferred from homology"/>